<evidence type="ECO:0000313" key="2">
    <source>
        <dbReference type="Proteomes" id="UP000822688"/>
    </source>
</evidence>
<protein>
    <submittedName>
        <fullName evidence="1">Uncharacterized protein</fullName>
    </submittedName>
</protein>
<proteinExistence type="predicted"/>
<dbReference type="EMBL" id="CM026431">
    <property type="protein sequence ID" value="KAG0560012.1"/>
    <property type="molecule type" value="Genomic_DNA"/>
</dbReference>
<evidence type="ECO:0000313" key="1">
    <source>
        <dbReference type="EMBL" id="KAG0560012.1"/>
    </source>
</evidence>
<comment type="caution">
    <text evidence="1">The sequence shown here is derived from an EMBL/GenBank/DDBJ whole genome shotgun (WGS) entry which is preliminary data.</text>
</comment>
<dbReference type="AlphaFoldDB" id="A0A8T0GSR7"/>
<gene>
    <name evidence="1" type="ORF">KC19_10G147400</name>
</gene>
<keyword evidence="2" id="KW-1185">Reference proteome</keyword>
<organism evidence="1 2">
    <name type="scientific">Ceratodon purpureus</name>
    <name type="common">Fire moss</name>
    <name type="synonym">Dicranum purpureum</name>
    <dbReference type="NCBI Taxonomy" id="3225"/>
    <lineage>
        <taxon>Eukaryota</taxon>
        <taxon>Viridiplantae</taxon>
        <taxon>Streptophyta</taxon>
        <taxon>Embryophyta</taxon>
        <taxon>Bryophyta</taxon>
        <taxon>Bryophytina</taxon>
        <taxon>Bryopsida</taxon>
        <taxon>Dicranidae</taxon>
        <taxon>Pseudoditrichales</taxon>
        <taxon>Ditrichaceae</taxon>
        <taxon>Ceratodon</taxon>
    </lineage>
</organism>
<name>A0A8T0GSR7_CERPU</name>
<sequence length="82" mass="9759">MYTVSITGFTFLHLPRTDCYDQHIAEPLRAMVVGAPLEDARHLTERLRQEAEAQSCHSHRLKRSVQYLYSNIYRMLFRRICF</sequence>
<reference evidence="1" key="1">
    <citation type="submission" date="2020-06" db="EMBL/GenBank/DDBJ databases">
        <title>WGS assembly of Ceratodon purpureus strain R40.</title>
        <authorList>
            <person name="Carey S.B."/>
            <person name="Jenkins J."/>
            <person name="Shu S."/>
            <person name="Lovell J.T."/>
            <person name="Sreedasyam A."/>
            <person name="Maumus F."/>
            <person name="Tiley G.P."/>
            <person name="Fernandez-Pozo N."/>
            <person name="Barry K."/>
            <person name="Chen C."/>
            <person name="Wang M."/>
            <person name="Lipzen A."/>
            <person name="Daum C."/>
            <person name="Saski C.A."/>
            <person name="Payton A.C."/>
            <person name="Mcbreen J.C."/>
            <person name="Conrad R.E."/>
            <person name="Kollar L.M."/>
            <person name="Olsson S."/>
            <person name="Huttunen S."/>
            <person name="Landis J.B."/>
            <person name="Wickett N.J."/>
            <person name="Johnson M.G."/>
            <person name="Rensing S.A."/>
            <person name="Grimwood J."/>
            <person name="Schmutz J."/>
            <person name="Mcdaniel S.F."/>
        </authorList>
    </citation>
    <scope>NUCLEOTIDE SEQUENCE</scope>
    <source>
        <strain evidence="1">R40</strain>
    </source>
</reference>
<dbReference type="Proteomes" id="UP000822688">
    <property type="component" value="Chromosome 10"/>
</dbReference>
<accession>A0A8T0GSR7</accession>